<dbReference type="AlphaFoldDB" id="A0A258D731"/>
<evidence type="ECO:0000259" key="2">
    <source>
        <dbReference type="Pfam" id="PF10074"/>
    </source>
</evidence>
<gene>
    <name evidence="3" type="ORF">B7Z12_10215</name>
</gene>
<reference evidence="3 4" key="1">
    <citation type="submission" date="2017-03" db="EMBL/GenBank/DDBJ databases">
        <title>Lifting the veil on microbial sulfur biogeochemistry in mining wastewaters.</title>
        <authorList>
            <person name="Kantor R.S."/>
            <person name="Colenbrander Nelson T."/>
            <person name="Marshall S."/>
            <person name="Bennett D."/>
            <person name="Apte S."/>
            <person name="Camacho D."/>
            <person name="Thomas B.C."/>
            <person name="Warren L.A."/>
            <person name="Banfield J.F."/>
        </authorList>
    </citation>
    <scope>NUCLEOTIDE SEQUENCE [LARGE SCALE GENOMIC DNA]</scope>
    <source>
        <strain evidence="3">32-67-7</strain>
    </source>
</reference>
<sequence>MPGSIFGAIQTTRTPSPPRARTRTPRASAPAGACDFPIDPSLDARQAEVWWRPEVDAELIELQIGPDVQAGPAPDRALRAADLDAAGRARWPAGRGQEVRLALRGARPDPDRALAAVTPLDATLPARLRALDRLARHLDGRPPPPDPITRQRRRRIGAMLRALDARASGAVHREIAVALYGPARVAGEPWKSSSLRDVTLRLVRDGQAMARGGYLALLNATRSIGEA</sequence>
<dbReference type="EMBL" id="NCDQ01000145">
    <property type="protein sequence ID" value="OYX03416.1"/>
    <property type="molecule type" value="Genomic_DNA"/>
</dbReference>
<feature type="region of interest" description="Disordered" evidence="1">
    <location>
        <begin position="1"/>
        <end position="32"/>
    </location>
</feature>
<accession>A0A258D731</accession>
<protein>
    <recommendedName>
        <fullName evidence="2">T6SS Transcription factor RovC-like DNA binding domain-containing protein</fullName>
    </recommendedName>
</protein>
<name>A0A258D731_CAUVI</name>
<comment type="caution">
    <text evidence="3">The sequence shown here is derived from an EMBL/GenBank/DDBJ whole genome shotgun (WGS) entry which is preliminary data.</text>
</comment>
<dbReference type="Proteomes" id="UP000215616">
    <property type="component" value="Unassembled WGS sequence"/>
</dbReference>
<dbReference type="InterPro" id="IPR018754">
    <property type="entry name" value="RovC-like_DNA-bd"/>
</dbReference>
<evidence type="ECO:0000256" key="1">
    <source>
        <dbReference type="SAM" id="MobiDB-lite"/>
    </source>
</evidence>
<organism evidence="3 4">
    <name type="scientific">Caulobacter vibrioides</name>
    <name type="common">Caulobacter crescentus</name>
    <dbReference type="NCBI Taxonomy" id="155892"/>
    <lineage>
        <taxon>Bacteria</taxon>
        <taxon>Pseudomonadati</taxon>
        <taxon>Pseudomonadota</taxon>
        <taxon>Alphaproteobacteria</taxon>
        <taxon>Caulobacterales</taxon>
        <taxon>Caulobacteraceae</taxon>
        <taxon>Caulobacter</taxon>
    </lineage>
</organism>
<dbReference type="Pfam" id="PF10074">
    <property type="entry name" value="RovC_DNA-bd"/>
    <property type="match status" value="1"/>
</dbReference>
<evidence type="ECO:0000313" key="4">
    <source>
        <dbReference type="Proteomes" id="UP000215616"/>
    </source>
</evidence>
<evidence type="ECO:0000313" key="3">
    <source>
        <dbReference type="EMBL" id="OYX03416.1"/>
    </source>
</evidence>
<proteinExistence type="predicted"/>
<feature type="domain" description="T6SS Transcription factor RovC-like DNA binding" evidence="2">
    <location>
        <begin position="117"/>
        <end position="218"/>
    </location>
</feature>